<dbReference type="AlphaFoldDB" id="A0A9Q9IGT0"/>
<keyword evidence="3" id="KW-1185">Reference proteome</keyword>
<evidence type="ECO:0008006" key="4">
    <source>
        <dbReference type="Google" id="ProtNLM"/>
    </source>
</evidence>
<keyword evidence="1" id="KW-0732">Signal</keyword>
<dbReference type="PANTHER" id="PTHR42924:SF3">
    <property type="entry name" value="POLYMERASE_HISTIDINOL PHOSPHATASE N-TERMINAL DOMAIN-CONTAINING PROTEIN"/>
    <property type="match status" value="1"/>
</dbReference>
<dbReference type="InterPro" id="IPR006311">
    <property type="entry name" value="TAT_signal"/>
</dbReference>
<proteinExistence type="predicted"/>
<dbReference type="PROSITE" id="PS51318">
    <property type="entry name" value="TAT"/>
    <property type="match status" value="1"/>
</dbReference>
<dbReference type="RefSeq" id="WP_033356661.1">
    <property type="nucleotide sequence ID" value="NZ_CP073767.1"/>
</dbReference>
<dbReference type="Proteomes" id="UP001058003">
    <property type="component" value="Chromosome"/>
</dbReference>
<dbReference type="KEGG" id="daur:Daura_42125"/>
<accession>A0A9Q9IGT0</accession>
<reference evidence="2" key="1">
    <citation type="submission" date="2021-04" db="EMBL/GenBank/DDBJ databases">
        <title>Dactylosporangium aurantiacum NRRL B-8018 full assembly.</title>
        <authorList>
            <person name="Hartkoorn R.C."/>
            <person name="Beaudoing E."/>
            <person name="Hot D."/>
        </authorList>
    </citation>
    <scope>NUCLEOTIDE SEQUENCE</scope>
    <source>
        <strain evidence="2">NRRL B-8018</strain>
    </source>
</reference>
<dbReference type="PANTHER" id="PTHR42924">
    <property type="entry name" value="EXONUCLEASE"/>
    <property type="match status" value="1"/>
</dbReference>
<gene>
    <name evidence="2" type="ORF">Daura_42125</name>
</gene>
<protein>
    <recommendedName>
        <fullName evidence="4">Polymerase/histidinol phosphatase N-terminal domain-containing protein</fullName>
    </recommendedName>
</protein>
<name>A0A9Q9IGT0_9ACTN</name>
<organism evidence="2 3">
    <name type="scientific">Dactylosporangium aurantiacum</name>
    <dbReference type="NCBI Taxonomy" id="35754"/>
    <lineage>
        <taxon>Bacteria</taxon>
        <taxon>Bacillati</taxon>
        <taxon>Actinomycetota</taxon>
        <taxon>Actinomycetes</taxon>
        <taxon>Micromonosporales</taxon>
        <taxon>Micromonosporaceae</taxon>
        <taxon>Dactylosporangium</taxon>
    </lineage>
</organism>
<evidence type="ECO:0000313" key="2">
    <source>
        <dbReference type="EMBL" id="UWZ53119.1"/>
    </source>
</evidence>
<sequence>MRRATGISRRGVLLAAGGAVAGSVLPAADPAAAPAAAGNKLMPVSMATHIHGPFSEGVASYAAHLAQARRYKVDVVWFTDHDFRIAAAGHRQAVHFDGVTEDEQGLAWTWKEHVVGKPASHGADFVGSPRSPHDGGKALRLAASGAGAVRMEGVAWNAMANACIADTELGLDVLPEQVGDGGALTVDLQLSNQPGKGILRVAYQIGGVGKVTHEVDGARGVVRVPAKDGVWQRVTLVPRADVAKLWPDVVAGDNALTGLALEVRQGRFVVDRLTFTRSRRTGQAGERLRAEVLAAVAGKYPDVTQYRALEVSMVRHLNWFGGDLTLPAFPSPPLRDNDAALTGSMVRWLHAHGGLVCWNHPMDVAKRDELAKLVVSQGALGVDLVEIGRDPLEDLLWVYDVAARNCVFFTALGSSDDHDATDWAANEEHFVSHVWAPSKGRADLLRALAAGAAWFTDLTAYRGAMDLRVGGESYMGAVLVGSAAVAVDVSATKLPKGATLEVVTGQVGVGLKPSTKVIVSKVGKQRVNLKPGNYVRAQVRLKDATVAGVSNPLWLLAKVPATPVPAARRRALPY</sequence>
<dbReference type="GO" id="GO:0004534">
    <property type="term" value="F:5'-3' RNA exonuclease activity"/>
    <property type="evidence" value="ECO:0007669"/>
    <property type="project" value="TreeGrafter"/>
</dbReference>
<evidence type="ECO:0000313" key="3">
    <source>
        <dbReference type="Proteomes" id="UP001058003"/>
    </source>
</evidence>
<feature type="signal peptide" evidence="1">
    <location>
        <begin position="1"/>
        <end position="21"/>
    </location>
</feature>
<feature type="chain" id="PRO_5040222254" description="Polymerase/histidinol phosphatase N-terminal domain-containing protein" evidence="1">
    <location>
        <begin position="22"/>
        <end position="574"/>
    </location>
</feature>
<dbReference type="InterPro" id="IPR052018">
    <property type="entry name" value="PHP_domain"/>
</dbReference>
<evidence type="ECO:0000256" key="1">
    <source>
        <dbReference type="SAM" id="SignalP"/>
    </source>
</evidence>
<dbReference type="GO" id="GO:0035312">
    <property type="term" value="F:5'-3' DNA exonuclease activity"/>
    <property type="evidence" value="ECO:0007669"/>
    <property type="project" value="TreeGrafter"/>
</dbReference>
<dbReference type="OrthoDB" id="3309475at2"/>
<dbReference type="EMBL" id="CP073767">
    <property type="protein sequence ID" value="UWZ53119.1"/>
    <property type="molecule type" value="Genomic_DNA"/>
</dbReference>
<dbReference type="Gene3D" id="3.20.20.140">
    <property type="entry name" value="Metal-dependent hydrolases"/>
    <property type="match status" value="1"/>
</dbReference>
<dbReference type="SUPFAM" id="SSF89550">
    <property type="entry name" value="PHP domain-like"/>
    <property type="match status" value="2"/>
</dbReference>
<dbReference type="InterPro" id="IPR016195">
    <property type="entry name" value="Pol/histidinol_Pase-like"/>
</dbReference>